<organism evidence="1 2">
    <name type="scientific">Nocardia acididurans</name>
    <dbReference type="NCBI Taxonomy" id="2802282"/>
    <lineage>
        <taxon>Bacteria</taxon>
        <taxon>Bacillati</taxon>
        <taxon>Actinomycetota</taxon>
        <taxon>Actinomycetes</taxon>
        <taxon>Mycobacteriales</taxon>
        <taxon>Nocardiaceae</taxon>
        <taxon>Nocardia</taxon>
    </lineage>
</organism>
<name>A0ABS1MI01_9NOCA</name>
<dbReference type="PANTHER" id="PTHR36124">
    <property type="match status" value="1"/>
</dbReference>
<dbReference type="EMBL" id="JAERRJ010000026">
    <property type="protein sequence ID" value="MBL1080182.1"/>
    <property type="molecule type" value="Genomic_DNA"/>
</dbReference>
<reference evidence="1 2" key="1">
    <citation type="submission" date="2021-01" db="EMBL/GenBank/DDBJ databases">
        <title>WGS of actinomycetes isolated from Thailand.</title>
        <authorList>
            <person name="Thawai C."/>
        </authorList>
    </citation>
    <scope>NUCLEOTIDE SEQUENCE [LARGE SCALE GENOMIC DNA]</scope>
    <source>
        <strain evidence="1 2">LPG 2</strain>
    </source>
</reference>
<evidence type="ECO:0000313" key="1">
    <source>
        <dbReference type="EMBL" id="MBL1080182.1"/>
    </source>
</evidence>
<protein>
    <recommendedName>
        <fullName evidence="3">ER-bound oxygenase mpaB/mpaB'/Rubber oxygenase catalytic domain-containing protein</fullName>
    </recommendedName>
</protein>
<dbReference type="InterPro" id="IPR046366">
    <property type="entry name" value="MPAB"/>
</dbReference>
<gene>
    <name evidence="1" type="ORF">JK358_37885</name>
</gene>
<dbReference type="PANTHER" id="PTHR36124:SF1">
    <property type="entry name" value="ER-BOUND OXYGENASE MPAB_MPAB'_RUBBER OXYGENASE CATALYTIC DOMAIN-CONTAINING PROTEIN"/>
    <property type="match status" value="1"/>
</dbReference>
<dbReference type="Proteomes" id="UP000602198">
    <property type="component" value="Unassembled WGS sequence"/>
</dbReference>
<dbReference type="RefSeq" id="WP_201958471.1">
    <property type="nucleotide sequence ID" value="NZ_JAERRJ010000026.1"/>
</dbReference>
<sequence length="307" mass="35286">MTTEKRGYKWIRAEIERLDPEVDSERIVRLTSCRYLPKSLLLVHLFYTVGFIRFAGPPVSAESVDRNGTGLLYDHGIRRADETMFHLFSWIDDGVSSPASIASLDYVRNWHSGVARNWPMPMHTFQHSAAVFTLGFDRLLHHVAGAPGLSDNERRAQIIHWRSVSQCLGVIDVPHTWHGMEQLLESYEHGAEFAYSPAGQRLANALIDQFATRWFPRPLHWFGRWLALAFSEKHVVDTLQIPQAPTVFTYAVRRLARAAVFTRRHLLPDPREVFRLSNIITEHKESALGELQHGRAFAKLEHHDRPE</sequence>
<comment type="caution">
    <text evidence="1">The sequence shown here is derived from an EMBL/GenBank/DDBJ whole genome shotgun (WGS) entry which is preliminary data.</text>
</comment>
<accession>A0ABS1MI01</accession>
<proteinExistence type="predicted"/>
<evidence type="ECO:0000313" key="2">
    <source>
        <dbReference type="Proteomes" id="UP000602198"/>
    </source>
</evidence>
<keyword evidence="2" id="KW-1185">Reference proteome</keyword>
<evidence type="ECO:0008006" key="3">
    <source>
        <dbReference type="Google" id="ProtNLM"/>
    </source>
</evidence>